<dbReference type="SUPFAM" id="SSF51905">
    <property type="entry name" value="FAD/NAD(P)-binding domain"/>
    <property type="match status" value="2"/>
</dbReference>
<evidence type="ECO:0000256" key="1">
    <source>
        <dbReference type="ARBA" id="ARBA00001974"/>
    </source>
</evidence>
<reference evidence="9" key="1">
    <citation type="submission" date="2016-10" db="EMBL/GenBank/DDBJ databases">
        <authorList>
            <person name="Varghese N."/>
            <person name="Submissions S."/>
        </authorList>
    </citation>
    <scope>NUCLEOTIDE SEQUENCE [LARGE SCALE GENOMIC DNA]</scope>
    <source>
        <strain evidence="9">GAS369</strain>
    </source>
</reference>
<keyword evidence="9" id="KW-1185">Reference proteome</keyword>
<dbReference type="AlphaFoldDB" id="A0A1H1TSH6"/>
<sequence>MSALQSVSGKNQDAGLKTYDVVVVGAGFGGMYMLHKLRGLGLSVRVYEQGDGVGGTWYWNRYPGARCDVESMQYSYSFSDELQQEWDWSERYAPQPEILKYANHVADRFNLRPDIQFNTRVDQAVFDEDANTWSVVTSDGKTMAATHVVLATGCLSNARMPDIKGLSSFKGQVYHTGHWPHEPVDFTGQRVGVIGTGSSAIQSVPVIAAQASHLTVFQRTANFSIPARNAPLTPEERNAFRSNYPEIRRKAREEMRNGIFQELPDRGALDDGENERRARYETRWERGGLTFTATYNNIALDKAANDTAADFVRDKIAEIVRDPQTAKLLQPNDHPIGSKRICVDTDYYATFNRPNVTLVDIKSGGIEEIRPSAVRAAGKDYEIDALVLATGFDAMTGSVAKIDIVGRNGRTLNQKWAEGPRTYLGLMTEGFPNLFIITGPGSPSVLSNMIVSIEQHVDWITDCVAYMRDRGFDAIEAKKEAEDKWVAHVNEVAYTTLYPQANSWYMGANIPGKPRIFMPYIGGVGAYRQICNDVAAKGYEGFAMVSAEQPQKMAASS</sequence>
<dbReference type="Gene3D" id="3.50.50.60">
    <property type="entry name" value="FAD/NAD(P)-binding domain"/>
    <property type="match status" value="2"/>
</dbReference>
<organism evidence="8 9">
    <name type="scientific">Bradyrhizobium canariense</name>
    <dbReference type="NCBI Taxonomy" id="255045"/>
    <lineage>
        <taxon>Bacteria</taxon>
        <taxon>Pseudomonadati</taxon>
        <taxon>Pseudomonadota</taxon>
        <taxon>Alphaproteobacteria</taxon>
        <taxon>Hyphomicrobiales</taxon>
        <taxon>Nitrobacteraceae</taxon>
        <taxon>Bradyrhizobium</taxon>
    </lineage>
</organism>
<evidence type="ECO:0000256" key="7">
    <source>
        <dbReference type="ARBA" id="ARBA00023033"/>
    </source>
</evidence>
<evidence type="ECO:0000256" key="2">
    <source>
        <dbReference type="ARBA" id="ARBA00010139"/>
    </source>
</evidence>
<dbReference type="RefSeq" id="WP_146687560.1">
    <property type="nucleotide sequence ID" value="NZ_LT629750.1"/>
</dbReference>
<dbReference type="PRINTS" id="PR00411">
    <property type="entry name" value="PNDRDTASEI"/>
</dbReference>
<evidence type="ECO:0000313" key="8">
    <source>
        <dbReference type="EMBL" id="SDS63084.1"/>
    </source>
</evidence>
<gene>
    <name evidence="8" type="ORF">SAMN05444158_2664</name>
</gene>
<accession>A0A1H1TSH6</accession>
<dbReference type="InterPro" id="IPR036188">
    <property type="entry name" value="FAD/NAD-bd_sf"/>
</dbReference>
<evidence type="ECO:0000256" key="3">
    <source>
        <dbReference type="ARBA" id="ARBA00022630"/>
    </source>
</evidence>
<dbReference type="Proteomes" id="UP000243904">
    <property type="component" value="Chromosome I"/>
</dbReference>
<keyword evidence="6" id="KW-0560">Oxidoreductase</keyword>
<dbReference type="EMBL" id="LT629750">
    <property type="protein sequence ID" value="SDS63084.1"/>
    <property type="molecule type" value="Genomic_DNA"/>
</dbReference>
<proteinExistence type="inferred from homology"/>
<evidence type="ECO:0000256" key="4">
    <source>
        <dbReference type="ARBA" id="ARBA00022827"/>
    </source>
</evidence>
<dbReference type="InterPro" id="IPR050775">
    <property type="entry name" value="FAD-binding_Monooxygenases"/>
</dbReference>
<dbReference type="PANTHER" id="PTHR43098:SF3">
    <property type="entry name" value="L-ORNITHINE N(5)-MONOOXYGENASE-RELATED"/>
    <property type="match status" value="1"/>
</dbReference>
<dbReference type="GO" id="GO:0004497">
    <property type="term" value="F:monooxygenase activity"/>
    <property type="evidence" value="ECO:0007669"/>
    <property type="project" value="UniProtKB-KW"/>
</dbReference>
<dbReference type="Pfam" id="PF13738">
    <property type="entry name" value="Pyr_redox_3"/>
    <property type="match status" value="1"/>
</dbReference>
<keyword evidence="5" id="KW-0521">NADP</keyword>
<protein>
    <submittedName>
        <fullName evidence="8">Cyclohexanone monooxygenase</fullName>
    </submittedName>
</protein>
<dbReference type="PANTHER" id="PTHR43098">
    <property type="entry name" value="L-ORNITHINE N(5)-MONOOXYGENASE-RELATED"/>
    <property type="match status" value="1"/>
</dbReference>
<evidence type="ECO:0000313" key="9">
    <source>
        <dbReference type="Proteomes" id="UP000243904"/>
    </source>
</evidence>
<keyword evidence="7 8" id="KW-0503">Monooxygenase</keyword>
<evidence type="ECO:0000256" key="5">
    <source>
        <dbReference type="ARBA" id="ARBA00022857"/>
    </source>
</evidence>
<comment type="similarity">
    <text evidence="2">Belongs to the FAD-binding monooxygenase family.</text>
</comment>
<name>A0A1H1TSH6_9BRAD</name>
<keyword evidence="3" id="KW-0285">Flavoprotein</keyword>
<evidence type="ECO:0000256" key="6">
    <source>
        <dbReference type="ARBA" id="ARBA00023002"/>
    </source>
</evidence>
<comment type="cofactor">
    <cofactor evidence="1">
        <name>FAD</name>
        <dbReference type="ChEBI" id="CHEBI:57692"/>
    </cofactor>
</comment>
<keyword evidence="4" id="KW-0274">FAD</keyword>